<dbReference type="EMBL" id="JAWDJW010000852">
    <property type="protein sequence ID" value="KAK3079908.1"/>
    <property type="molecule type" value="Genomic_DNA"/>
</dbReference>
<organism evidence="1 2">
    <name type="scientific">Coniosporium uncinatum</name>
    <dbReference type="NCBI Taxonomy" id="93489"/>
    <lineage>
        <taxon>Eukaryota</taxon>
        <taxon>Fungi</taxon>
        <taxon>Dikarya</taxon>
        <taxon>Ascomycota</taxon>
        <taxon>Pezizomycotina</taxon>
        <taxon>Dothideomycetes</taxon>
        <taxon>Dothideomycetes incertae sedis</taxon>
        <taxon>Coniosporium</taxon>
    </lineage>
</organism>
<evidence type="ECO:0000313" key="2">
    <source>
        <dbReference type="Proteomes" id="UP001186974"/>
    </source>
</evidence>
<feature type="non-terminal residue" evidence="1">
    <location>
        <position position="1"/>
    </location>
</feature>
<dbReference type="Proteomes" id="UP001186974">
    <property type="component" value="Unassembled WGS sequence"/>
</dbReference>
<accession>A0ACC3DTP1</accession>
<keyword evidence="2" id="KW-1185">Reference proteome</keyword>
<proteinExistence type="predicted"/>
<gene>
    <name evidence="1" type="ORF">LTS18_003616</name>
</gene>
<sequence length="106" mass="12507">SRAKGMGFYNFWVNIALFYNTFVTGIAFTEAGWRYYFLFVFWDIFEFIMIFFFFVETKNRTLEELTEIFRSKTPVKTSLKKTEVVTRGQDGVTEVMGDQATKETDV</sequence>
<evidence type="ECO:0000313" key="1">
    <source>
        <dbReference type="EMBL" id="KAK3079908.1"/>
    </source>
</evidence>
<comment type="caution">
    <text evidence="1">The sequence shown here is derived from an EMBL/GenBank/DDBJ whole genome shotgun (WGS) entry which is preliminary data.</text>
</comment>
<name>A0ACC3DTP1_9PEZI</name>
<reference evidence="1" key="1">
    <citation type="submission" date="2024-09" db="EMBL/GenBank/DDBJ databases">
        <title>Black Yeasts Isolated from many extreme environments.</title>
        <authorList>
            <person name="Coleine C."/>
            <person name="Stajich J.E."/>
            <person name="Selbmann L."/>
        </authorList>
    </citation>
    <scope>NUCLEOTIDE SEQUENCE</scope>
    <source>
        <strain evidence="1">CCFEE 5737</strain>
    </source>
</reference>
<protein>
    <submittedName>
        <fullName evidence="1">Uncharacterized protein</fullName>
    </submittedName>
</protein>